<reference evidence="2 3" key="1">
    <citation type="submission" date="2018-11" db="EMBL/GenBank/DDBJ databases">
        <authorList>
            <consortium name="Pathogen Informatics"/>
        </authorList>
    </citation>
    <scope>NUCLEOTIDE SEQUENCE [LARGE SCALE GENOMIC DNA]</scope>
</reference>
<keyword evidence="3" id="KW-1185">Reference proteome</keyword>
<protein>
    <submittedName>
        <fullName evidence="2">Uncharacterized protein</fullName>
    </submittedName>
</protein>
<accession>A0A3P7MLC8</accession>
<feature type="chain" id="PRO_5018311659" evidence="1">
    <location>
        <begin position="19"/>
        <end position="75"/>
    </location>
</feature>
<dbReference type="InterPro" id="IPR008860">
    <property type="entry name" value="Taeniidae_ag"/>
</dbReference>
<sequence>MRALIFALLAVLVVAVAAEQYNPIRAIRARRLNAVAELEKYFDNNPLGQKIAQYIEKSKELIGESLLLLLCFKLI</sequence>
<evidence type="ECO:0000313" key="3">
    <source>
        <dbReference type="Proteomes" id="UP000281553"/>
    </source>
</evidence>
<evidence type="ECO:0000256" key="1">
    <source>
        <dbReference type="SAM" id="SignalP"/>
    </source>
</evidence>
<name>A0A3P7MLC8_DIBLA</name>
<feature type="signal peptide" evidence="1">
    <location>
        <begin position="1"/>
        <end position="18"/>
    </location>
</feature>
<evidence type="ECO:0000313" key="2">
    <source>
        <dbReference type="EMBL" id="VDN24433.1"/>
    </source>
</evidence>
<keyword evidence="1" id="KW-0732">Signal</keyword>
<proteinExistence type="predicted"/>
<dbReference type="Proteomes" id="UP000281553">
    <property type="component" value="Unassembled WGS sequence"/>
</dbReference>
<organism evidence="2 3">
    <name type="scientific">Dibothriocephalus latus</name>
    <name type="common">Fish tapeworm</name>
    <name type="synonym">Diphyllobothrium latum</name>
    <dbReference type="NCBI Taxonomy" id="60516"/>
    <lineage>
        <taxon>Eukaryota</taxon>
        <taxon>Metazoa</taxon>
        <taxon>Spiralia</taxon>
        <taxon>Lophotrochozoa</taxon>
        <taxon>Platyhelminthes</taxon>
        <taxon>Cestoda</taxon>
        <taxon>Eucestoda</taxon>
        <taxon>Diphyllobothriidea</taxon>
        <taxon>Diphyllobothriidae</taxon>
        <taxon>Dibothriocephalus</taxon>
    </lineage>
</organism>
<dbReference type="AlphaFoldDB" id="A0A3P7MLC8"/>
<gene>
    <name evidence="2" type="ORF">DILT_LOCUS14434</name>
</gene>
<dbReference type="Pfam" id="PF05596">
    <property type="entry name" value="Taeniidae_ag"/>
    <property type="match status" value="1"/>
</dbReference>
<dbReference type="EMBL" id="UYRU01074271">
    <property type="protein sequence ID" value="VDN24433.1"/>
    <property type="molecule type" value="Genomic_DNA"/>
</dbReference>